<dbReference type="InterPro" id="IPR029063">
    <property type="entry name" value="SAM-dependent_MTases_sf"/>
</dbReference>
<gene>
    <name evidence="2" type="ORF">GV794_06130</name>
</gene>
<accession>A0ABX0CJ07</accession>
<dbReference type="RefSeq" id="WP_163838055.1">
    <property type="nucleotide sequence ID" value="NZ_JAAGUX010000007.1"/>
</dbReference>
<feature type="domain" description="Methyltransferase type 12" evidence="1">
    <location>
        <begin position="48"/>
        <end position="144"/>
    </location>
</feature>
<name>A0ABX0CJ07_9NOCA</name>
<dbReference type="GO" id="GO:0032259">
    <property type="term" value="P:methylation"/>
    <property type="evidence" value="ECO:0007669"/>
    <property type="project" value="UniProtKB-KW"/>
</dbReference>
<evidence type="ECO:0000259" key="1">
    <source>
        <dbReference type="Pfam" id="PF08242"/>
    </source>
</evidence>
<keyword evidence="2" id="KW-0489">Methyltransferase</keyword>
<comment type="caution">
    <text evidence="2">The sequence shown here is derived from an EMBL/GenBank/DDBJ whole genome shotgun (WGS) entry which is preliminary data.</text>
</comment>
<keyword evidence="2" id="KW-0808">Transferase</keyword>
<protein>
    <submittedName>
        <fullName evidence="2">Class I SAM-dependent methyltransferase</fullName>
    </submittedName>
</protein>
<dbReference type="InterPro" id="IPR013217">
    <property type="entry name" value="Methyltransf_12"/>
</dbReference>
<organism evidence="2 3">
    <name type="scientific">Nocardia cyriacigeorgica</name>
    <dbReference type="NCBI Taxonomy" id="135487"/>
    <lineage>
        <taxon>Bacteria</taxon>
        <taxon>Bacillati</taxon>
        <taxon>Actinomycetota</taxon>
        <taxon>Actinomycetes</taxon>
        <taxon>Mycobacteriales</taxon>
        <taxon>Nocardiaceae</taxon>
        <taxon>Nocardia</taxon>
    </lineage>
</organism>
<reference evidence="2 3" key="1">
    <citation type="submission" date="2020-01" db="EMBL/GenBank/DDBJ databases">
        <title>Genetics and antimicrobial susceptibilities of Nocardia species isolated from the soil; a comparison with species isolated from humans.</title>
        <authorList>
            <person name="Carrasco G."/>
            <person name="Monzon S."/>
            <person name="Sansegundo M."/>
            <person name="Garcia E."/>
            <person name="Garrido N."/>
            <person name="Medina M.J."/>
            <person name="Villalon P."/>
            <person name="Ramirez-Arocha A.C."/>
            <person name="Jimenez P."/>
            <person name="Cuesta I."/>
            <person name="Valdezate S."/>
        </authorList>
    </citation>
    <scope>NUCLEOTIDE SEQUENCE [LARGE SCALE GENOMIC DNA]</scope>
    <source>
        <strain evidence="2 3">CNM20110649</strain>
    </source>
</reference>
<dbReference type="Proteomes" id="UP000470876">
    <property type="component" value="Unassembled WGS sequence"/>
</dbReference>
<dbReference type="GO" id="GO:0008168">
    <property type="term" value="F:methyltransferase activity"/>
    <property type="evidence" value="ECO:0007669"/>
    <property type="project" value="UniProtKB-KW"/>
</dbReference>
<evidence type="ECO:0000313" key="3">
    <source>
        <dbReference type="Proteomes" id="UP000470876"/>
    </source>
</evidence>
<sequence length="245" mass="26760">MTIIPNIADPYALSAEFYDVMAAPHWETKRAILVEALTGSGPITAPIVDIGAGSGLSTVTIAEAVPEVPIHAVEPSAAMRAALVSRLLTHADHAARVTVHPDIAEEVTLPETVGAAVLFGVIGYLDRPARQRFWAQLSARLTPHAPVVVEFMPLDRPQPVPEMIIAKQRIGQRDNEIHIRGEPADAESQRWTMRYVVREGEAIVREFTADHLWRTVGIDELSREAGEHGMTCEQLSPIIALLRAP</sequence>
<keyword evidence="3" id="KW-1185">Reference proteome</keyword>
<evidence type="ECO:0000313" key="2">
    <source>
        <dbReference type="EMBL" id="NEW55237.1"/>
    </source>
</evidence>
<dbReference type="Pfam" id="PF08242">
    <property type="entry name" value="Methyltransf_12"/>
    <property type="match status" value="1"/>
</dbReference>
<proteinExistence type="predicted"/>
<dbReference type="EMBL" id="JAAGUX010000007">
    <property type="protein sequence ID" value="NEW55237.1"/>
    <property type="molecule type" value="Genomic_DNA"/>
</dbReference>
<dbReference type="Gene3D" id="3.40.50.150">
    <property type="entry name" value="Vaccinia Virus protein VP39"/>
    <property type="match status" value="1"/>
</dbReference>
<dbReference type="SUPFAM" id="SSF53335">
    <property type="entry name" value="S-adenosyl-L-methionine-dependent methyltransferases"/>
    <property type="match status" value="1"/>
</dbReference>